<protein>
    <submittedName>
        <fullName evidence="3">Uncharacterized protein</fullName>
    </submittedName>
</protein>
<evidence type="ECO:0000313" key="3">
    <source>
        <dbReference type="EMBL" id="EFQ55130.1"/>
    </source>
</evidence>
<dbReference type="PANTHER" id="PTHR43335">
    <property type="entry name" value="ABC TRANSPORTER, ATP-BINDING PROTEIN"/>
    <property type="match status" value="1"/>
</dbReference>
<evidence type="ECO:0000256" key="1">
    <source>
        <dbReference type="ARBA" id="ARBA00005417"/>
    </source>
</evidence>
<name>E3CDU1_STRPA</name>
<comment type="caution">
    <text evidence="3">The sequence shown here is derived from an EMBL/GenBank/DDBJ whole genome shotgun (WGS) entry which is preliminary data.</text>
</comment>
<reference evidence="3 4" key="1">
    <citation type="submission" date="2010-10" db="EMBL/GenBank/DDBJ databases">
        <authorList>
            <person name="Durkin A.S."/>
            <person name="Madupu R."/>
            <person name="Torralba M."/>
            <person name="Gillis M."/>
            <person name="Methe B."/>
            <person name="Sutton G."/>
            <person name="Nelson K.E."/>
        </authorList>
    </citation>
    <scope>NUCLEOTIDE SEQUENCE [LARGE SCALE GENOMIC DNA]</scope>
    <source>
        <strain evidence="3 4">F0405</strain>
    </source>
</reference>
<evidence type="ECO:0000313" key="4">
    <source>
        <dbReference type="Proteomes" id="UP000003812"/>
    </source>
</evidence>
<evidence type="ECO:0000256" key="2">
    <source>
        <dbReference type="ARBA" id="ARBA00022448"/>
    </source>
</evidence>
<comment type="similarity">
    <text evidence="1">Belongs to the ABC transporter superfamily.</text>
</comment>
<dbReference type="PANTHER" id="PTHR43335:SF4">
    <property type="entry name" value="ABC TRANSPORTER, ATP-BINDING PROTEIN"/>
    <property type="match status" value="1"/>
</dbReference>
<dbReference type="InterPro" id="IPR027417">
    <property type="entry name" value="P-loop_NTPase"/>
</dbReference>
<dbReference type="Gene3D" id="3.40.50.300">
    <property type="entry name" value="P-loop containing nucleotide triphosphate hydrolases"/>
    <property type="match status" value="1"/>
</dbReference>
<dbReference type="Proteomes" id="UP000003812">
    <property type="component" value="Unassembled WGS sequence"/>
</dbReference>
<proteinExistence type="inferred from homology"/>
<dbReference type="SUPFAM" id="SSF52540">
    <property type="entry name" value="P-loop containing nucleoside triphosphate hydrolases"/>
    <property type="match status" value="1"/>
</dbReference>
<dbReference type="AlphaFoldDB" id="E3CDU1"/>
<sequence>MKQRLGLAQALIHQPTILLLDESFNGLDPIGMKEFRDLLIELSKKGVGIVISSHSLEELSKLVDTVTIINQGKVIFQGKKTEFLSLGSIKNVWLLKTDNLELTKSILNNLNIVFSEISKNVFVV</sequence>
<gene>
    <name evidence="3" type="ORF">HMPREF9626_0989</name>
</gene>
<accession>E3CDU1</accession>
<organism evidence="3 4">
    <name type="scientific">Streptococcus parasanguinis F0405</name>
    <dbReference type="NCBI Taxonomy" id="905067"/>
    <lineage>
        <taxon>Bacteria</taxon>
        <taxon>Bacillati</taxon>
        <taxon>Bacillota</taxon>
        <taxon>Bacilli</taxon>
        <taxon>Lactobacillales</taxon>
        <taxon>Streptococcaceae</taxon>
        <taxon>Streptococcus</taxon>
    </lineage>
</organism>
<keyword evidence="2" id="KW-0813">Transport</keyword>
<dbReference type="EMBL" id="AEKM01000009">
    <property type="protein sequence ID" value="EFQ55130.1"/>
    <property type="molecule type" value="Genomic_DNA"/>
</dbReference>